<reference evidence="1 2" key="1">
    <citation type="submission" date="2018-12" db="EMBL/GenBank/DDBJ databases">
        <title>Hymenobacter gummosus sp. nov., isolated from a spring.</title>
        <authorList>
            <person name="Nie L."/>
        </authorList>
    </citation>
    <scope>NUCLEOTIDE SEQUENCE [LARGE SCALE GENOMIC DNA]</scope>
    <source>
        <strain evidence="1 2">KCTC 52166</strain>
    </source>
</reference>
<dbReference type="EMBL" id="RXOF01000012">
    <property type="protein sequence ID" value="RTQ47510.1"/>
    <property type="molecule type" value="Genomic_DNA"/>
</dbReference>
<dbReference type="AlphaFoldDB" id="A0A3S0H4F6"/>
<evidence type="ECO:0000313" key="1">
    <source>
        <dbReference type="EMBL" id="RTQ47510.1"/>
    </source>
</evidence>
<evidence type="ECO:0000313" key="2">
    <source>
        <dbReference type="Proteomes" id="UP000282184"/>
    </source>
</evidence>
<comment type="caution">
    <text evidence="1">The sequence shown here is derived from an EMBL/GenBank/DDBJ whole genome shotgun (WGS) entry which is preliminary data.</text>
</comment>
<gene>
    <name evidence="1" type="ORF">EJV47_19005</name>
</gene>
<organism evidence="1 2">
    <name type="scientific">Hymenobacter gummosus</name>
    <dbReference type="NCBI Taxonomy" id="1776032"/>
    <lineage>
        <taxon>Bacteria</taxon>
        <taxon>Pseudomonadati</taxon>
        <taxon>Bacteroidota</taxon>
        <taxon>Cytophagia</taxon>
        <taxon>Cytophagales</taxon>
        <taxon>Hymenobacteraceae</taxon>
        <taxon>Hymenobacter</taxon>
    </lineage>
</organism>
<protein>
    <submittedName>
        <fullName evidence="1">Uncharacterized protein</fullName>
    </submittedName>
</protein>
<proteinExistence type="predicted"/>
<dbReference type="RefSeq" id="WP_126694762.1">
    <property type="nucleotide sequence ID" value="NZ_RXOF01000012.1"/>
</dbReference>
<sequence>MRTPDLYSRLLLTLIAGSLLYIAGTLRTLVQQADAYAAQPARPAAVPVSWHPAPSPPAEPTRVYIAGFSRYNGGWQDQAFDYHQGKMVMPVVVKK</sequence>
<accession>A0A3S0H4F6</accession>
<dbReference type="Proteomes" id="UP000282184">
    <property type="component" value="Unassembled WGS sequence"/>
</dbReference>
<name>A0A3S0H4F6_9BACT</name>
<keyword evidence="2" id="KW-1185">Reference proteome</keyword>